<evidence type="ECO:0008006" key="3">
    <source>
        <dbReference type="Google" id="ProtNLM"/>
    </source>
</evidence>
<gene>
    <name evidence="1" type="ORF">AXF42_Ash014588</name>
</gene>
<dbReference type="EMBL" id="KZ451976">
    <property type="protein sequence ID" value="PKA55916.1"/>
    <property type="molecule type" value="Genomic_DNA"/>
</dbReference>
<dbReference type="Proteomes" id="UP000236161">
    <property type="component" value="Unassembled WGS sequence"/>
</dbReference>
<dbReference type="SUPFAM" id="SSF56672">
    <property type="entry name" value="DNA/RNA polymerases"/>
    <property type="match status" value="1"/>
</dbReference>
<dbReference type="InterPro" id="IPR043128">
    <property type="entry name" value="Rev_trsase/Diguanyl_cyclase"/>
</dbReference>
<keyword evidence="2" id="KW-1185">Reference proteome</keyword>
<dbReference type="InterPro" id="IPR043502">
    <property type="entry name" value="DNA/RNA_pol_sf"/>
</dbReference>
<evidence type="ECO:0000313" key="2">
    <source>
        <dbReference type="Proteomes" id="UP000236161"/>
    </source>
</evidence>
<proteinExistence type="predicted"/>
<dbReference type="OrthoDB" id="1739568at2759"/>
<name>A0A2I0AKD4_9ASPA</name>
<evidence type="ECO:0000313" key="1">
    <source>
        <dbReference type="EMBL" id="PKA55916.1"/>
    </source>
</evidence>
<sequence length="90" mass="10595">MFIDDILIYSPSEEEHDKHLKIALKTLRDKKLYAKQRRWLELLKDHDVDIQYHPGKANVVADALSRKSASNTLTNQETFIKEMEQLQLET</sequence>
<reference evidence="1 2" key="1">
    <citation type="journal article" date="2017" name="Nature">
        <title>The Apostasia genome and the evolution of orchids.</title>
        <authorList>
            <person name="Zhang G.Q."/>
            <person name="Liu K.W."/>
            <person name="Li Z."/>
            <person name="Lohaus R."/>
            <person name="Hsiao Y.Y."/>
            <person name="Niu S.C."/>
            <person name="Wang J.Y."/>
            <person name="Lin Y.C."/>
            <person name="Xu Q."/>
            <person name="Chen L.J."/>
            <person name="Yoshida K."/>
            <person name="Fujiwara S."/>
            <person name="Wang Z.W."/>
            <person name="Zhang Y.Q."/>
            <person name="Mitsuda N."/>
            <person name="Wang M."/>
            <person name="Liu G.H."/>
            <person name="Pecoraro L."/>
            <person name="Huang H.X."/>
            <person name="Xiao X.J."/>
            <person name="Lin M."/>
            <person name="Wu X.Y."/>
            <person name="Wu W.L."/>
            <person name="Chen Y.Y."/>
            <person name="Chang S.B."/>
            <person name="Sakamoto S."/>
            <person name="Ohme-Takagi M."/>
            <person name="Yagi M."/>
            <person name="Zeng S.J."/>
            <person name="Shen C.Y."/>
            <person name="Yeh C.M."/>
            <person name="Luo Y.B."/>
            <person name="Tsai W.C."/>
            <person name="Van de Peer Y."/>
            <person name="Liu Z.J."/>
        </authorList>
    </citation>
    <scope>NUCLEOTIDE SEQUENCE [LARGE SCALE GENOMIC DNA]</scope>
    <source>
        <strain evidence="2">cv. Shenzhen</strain>
        <tissue evidence="1">Stem</tissue>
    </source>
</reference>
<accession>A0A2I0AKD4</accession>
<dbReference type="AlphaFoldDB" id="A0A2I0AKD4"/>
<organism evidence="1 2">
    <name type="scientific">Apostasia shenzhenica</name>
    <dbReference type="NCBI Taxonomy" id="1088818"/>
    <lineage>
        <taxon>Eukaryota</taxon>
        <taxon>Viridiplantae</taxon>
        <taxon>Streptophyta</taxon>
        <taxon>Embryophyta</taxon>
        <taxon>Tracheophyta</taxon>
        <taxon>Spermatophyta</taxon>
        <taxon>Magnoliopsida</taxon>
        <taxon>Liliopsida</taxon>
        <taxon>Asparagales</taxon>
        <taxon>Orchidaceae</taxon>
        <taxon>Apostasioideae</taxon>
        <taxon>Apostasia</taxon>
    </lineage>
</organism>
<protein>
    <recommendedName>
        <fullName evidence="3">Reverse transcriptase domain-containing protein</fullName>
    </recommendedName>
</protein>
<dbReference type="Gene3D" id="3.30.70.270">
    <property type="match status" value="1"/>
</dbReference>